<dbReference type="OrthoDB" id="31206at2157"/>
<dbReference type="STRING" id="1184251.TCELL_0196"/>
<dbReference type="InterPro" id="IPR051840">
    <property type="entry name" value="NifX/NifY_domain"/>
</dbReference>
<reference evidence="2 3" key="1">
    <citation type="journal article" date="2012" name="J. Bacteriol.">
        <title>Complete genome sequence of the hyperthermophilic cellulolytic Crenarchaeon 'Thermogladius cellulolyticus' 1633.</title>
        <authorList>
            <person name="Mardanov A.V."/>
            <person name="Kochetkova T.V."/>
            <person name="Beletsky A.V."/>
            <person name="Bonch-Osmolovskaya E.A."/>
            <person name="Ravin N.V."/>
            <person name="Skryabin K.G."/>
        </authorList>
    </citation>
    <scope>NUCLEOTIDE SEQUENCE [LARGE SCALE GENOMIC DNA]</scope>
    <source>
        <strain evidence="3">DSM 22663 / VKM B-2946 / 1633</strain>
    </source>
</reference>
<dbReference type="Gene3D" id="3.30.420.130">
    <property type="entry name" value="Dinitrogenase iron-molybdenum cofactor biosynthesis domain"/>
    <property type="match status" value="1"/>
</dbReference>
<sequence>MRFASPVVKTGRGLLLSPHFGRARHFAVVEVGEGGYRVVEVFENPGLGREGYGRARAIVEELARRGVDAVVVSEVGPGAFSLLRERGFRVLAPRRAPGRLLSIEEVAEAVGRGEVVELEAPNEEHGESAGGRGGEG</sequence>
<dbReference type="InterPro" id="IPR036105">
    <property type="entry name" value="DiNase_FeMo-co_biosyn_sf"/>
</dbReference>
<dbReference type="Proteomes" id="UP000005270">
    <property type="component" value="Chromosome"/>
</dbReference>
<name>I3TCY3_THEC1</name>
<gene>
    <name evidence="2" type="ordered locus">TCELL_0196</name>
</gene>
<accession>I3TCY3</accession>
<protein>
    <submittedName>
        <fullName evidence="2">Nitro_FeMo-Co domain containing protein</fullName>
    </submittedName>
</protein>
<dbReference type="HOGENOM" id="CLU_104194_0_3_2"/>
<dbReference type="InterPro" id="IPR003731">
    <property type="entry name" value="Di-Nase_FeMo-co_biosynth"/>
</dbReference>
<dbReference type="AlphaFoldDB" id="I3TCY3"/>
<dbReference type="CDD" id="cd00851">
    <property type="entry name" value="MTH1175"/>
    <property type="match status" value="1"/>
</dbReference>
<keyword evidence="3" id="KW-1185">Reference proteome</keyword>
<proteinExistence type="predicted"/>
<evidence type="ECO:0000313" key="2">
    <source>
        <dbReference type="EMBL" id="AFK50621.1"/>
    </source>
</evidence>
<dbReference type="InParanoid" id="I3TCY3"/>
<feature type="domain" description="Dinitrogenase iron-molybdenum cofactor biosynthesis" evidence="1">
    <location>
        <begin position="16"/>
        <end position="93"/>
    </location>
</feature>
<dbReference type="eggNOG" id="arCOG02734">
    <property type="taxonomic scope" value="Archaea"/>
</dbReference>
<evidence type="ECO:0000313" key="3">
    <source>
        <dbReference type="Proteomes" id="UP000005270"/>
    </source>
</evidence>
<evidence type="ECO:0000259" key="1">
    <source>
        <dbReference type="Pfam" id="PF02579"/>
    </source>
</evidence>
<dbReference type="GeneID" id="13012476"/>
<dbReference type="PANTHER" id="PTHR33937:SF2">
    <property type="entry name" value="DINITROGENASE IRON-MOLYBDENUM COFACTOR BIOSYNTHESIS DOMAIN-CONTAINING PROTEIN"/>
    <property type="match status" value="1"/>
</dbReference>
<dbReference type="RefSeq" id="WP_014736872.1">
    <property type="nucleotide sequence ID" value="NC_017954.1"/>
</dbReference>
<dbReference type="PANTHER" id="PTHR33937">
    <property type="entry name" value="IRON-MOLYBDENUM PROTEIN-RELATED-RELATED"/>
    <property type="match status" value="1"/>
</dbReference>
<dbReference type="Pfam" id="PF02579">
    <property type="entry name" value="Nitro_FeMo-Co"/>
    <property type="match status" value="1"/>
</dbReference>
<dbReference type="KEGG" id="thg:TCELL_0196"/>
<dbReference type="EMBL" id="CP003531">
    <property type="protein sequence ID" value="AFK50621.1"/>
    <property type="molecule type" value="Genomic_DNA"/>
</dbReference>
<organism evidence="2 3">
    <name type="scientific">Thermogladius calderae (strain DSM 22663 / VKM B-2946 / 1633)</name>
    <dbReference type="NCBI Taxonomy" id="1184251"/>
    <lineage>
        <taxon>Archaea</taxon>
        <taxon>Thermoproteota</taxon>
        <taxon>Thermoprotei</taxon>
        <taxon>Desulfurococcales</taxon>
        <taxon>Desulfurococcaceae</taxon>
        <taxon>Thermogladius</taxon>
    </lineage>
</organism>
<dbReference type="SUPFAM" id="SSF53146">
    <property type="entry name" value="Nitrogenase accessory factor-like"/>
    <property type="match status" value="1"/>
</dbReference>
<dbReference type="InterPro" id="IPR033913">
    <property type="entry name" value="MTH1175_dom"/>
</dbReference>